<dbReference type="EMBL" id="WUBI01000001">
    <property type="protein sequence ID" value="MWV42471.1"/>
    <property type="molecule type" value="Genomic_DNA"/>
</dbReference>
<accession>A0A7X3LEE8</accession>
<keyword evidence="3" id="KW-1003">Cell membrane</keyword>
<evidence type="ECO:0000256" key="2">
    <source>
        <dbReference type="ARBA" id="ARBA00022448"/>
    </source>
</evidence>
<feature type="transmembrane region" description="Helical" evidence="7">
    <location>
        <begin position="251"/>
        <end position="271"/>
    </location>
</feature>
<dbReference type="GO" id="GO:0055085">
    <property type="term" value="P:transmembrane transport"/>
    <property type="evidence" value="ECO:0007669"/>
    <property type="project" value="InterPro"/>
</dbReference>
<dbReference type="AlphaFoldDB" id="A0A7X3LEE8"/>
<evidence type="ECO:0000256" key="5">
    <source>
        <dbReference type="ARBA" id="ARBA00022989"/>
    </source>
</evidence>
<keyword evidence="2 7" id="KW-0813">Transport</keyword>
<keyword evidence="10" id="KW-1185">Reference proteome</keyword>
<comment type="similarity">
    <text evidence="7">Belongs to the binding-protein-dependent transport system permease family.</text>
</comment>
<dbReference type="SUPFAM" id="SSF161098">
    <property type="entry name" value="MetI-like"/>
    <property type="match status" value="1"/>
</dbReference>
<comment type="subcellular location">
    <subcellularLocation>
        <location evidence="1 7">Cell membrane</location>
        <topology evidence="1 7">Multi-pass membrane protein</topology>
    </subcellularLocation>
</comment>
<evidence type="ECO:0000256" key="7">
    <source>
        <dbReference type="RuleBase" id="RU363032"/>
    </source>
</evidence>
<feature type="transmembrane region" description="Helical" evidence="7">
    <location>
        <begin position="48"/>
        <end position="67"/>
    </location>
</feature>
<evidence type="ECO:0000256" key="4">
    <source>
        <dbReference type="ARBA" id="ARBA00022692"/>
    </source>
</evidence>
<dbReference type="PANTHER" id="PTHR43227:SF11">
    <property type="entry name" value="BLL4140 PROTEIN"/>
    <property type="match status" value="1"/>
</dbReference>
<dbReference type="PANTHER" id="PTHR43227">
    <property type="entry name" value="BLL4140 PROTEIN"/>
    <property type="match status" value="1"/>
</dbReference>
<dbReference type="Gene3D" id="1.10.3720.10">
    <property type="entry name" value="MetI-like"/>
    <property type="match status" value="1"/>
</dbReference>
<evidence type="ECO:0000259" key="8">
    <source>
        <dbReference type="PROSITE" id="PS50928"/>
    </source>
</evidence>
<dbReference type="CDD" id="cd06261">
    <property type="entry name" value="TM_PBP2"/>
    <property type="match status" value="1"/>
</dbReference>
<sequence>MQDGFTCTARIKEGILVSNIKVSALAHVAPEVKRGSKKLKWSRITRNWQLYLLILPVIAYYVLFHYVPMYGIQIAFKDFIATKGITGSPWVGTEHFERFFHSYFFWRLIKNTLGLGLYSLALGFPIPIILALLMNEAKSAKFKKFVQTVTYAPHFLSTVVVVGMMMIFLSPRYGIANHFITMFGGSPINFMAEPAWFKSLYVLSDVWQTMGWSSIIYLAALAGVDHQLHEAARVDGAGRIRRIWHINLPGIRPTIIILLILNIGSIMGIGFEKVLLMQNNLNMDTSDIIATYVYRAGIQGAEYSFSAAIGLFNSVINFILLITVNWVSKRMSETSLW</sequence>
<gene>
    <name evidence="9" type="ORF">GRF59_02395</name>
</gene>
<dbReference type="Pfam" id="PF00528">
    <property type="entry name" value="BPD_transp_1"/>
    <property type="match status" value="1"/>
</dbReference>
<keyword evidence="5 7" id="KW-1133">Transmembrane helix</keyword>
<feature type="transmembrane region" description="Helical" evidence="7">
    <location>
        <begin position="115"/>
        <end position="133"/>
    </location>
</feature>
<feature type="transmembrane region" description="Helical" evidence="7">
    <location>
        <begin position="303"/>
        <end position="327"/>
    </location>
</feature>
<organism evidence="9 10">
    <name type="scientific">Paenibacillus dendrobii</name>
    <dbReference type="NCBI Taxonomy" id="2691084"/>
    <lineage>
        <taxon>Bacteria</taxon>
        <taxon>Bacillati</taxon>
        <taxon>Bacillota</taxon>
        <taxon>Bacilli</taxon>
        <taxon>Bacillales</taxon>
        <taxon>Paenibacillaceae</taxon>
        <taxon>Paenibacillus</taxon>
    </lineage>
</organism>
<evidence type="ECO:0000313" key="9">
    <source>
        <dbReference type="EMBL" id="MWV42471.1"/>
    </source>
</evidence>
<keyword evidence="6 7" id="KW-0472">Membrane</keyword>
<dbReference type="Proteomes" id="UP000460318">
    <property type="component" value="Unassembled WGS sequence"/>
</dbReference>
<protein>
    <submittedName>
        <fullName evidence="9">ABC transporter permease subunit</fullName>
    </submittedName>
</protein>
<evidence type="ECO:0000256" key="1">
    <source>
        <dbReference type="ARBA" id="ARBA00004651"/>
    </source>
</evidence>
<dbReference type="InterPro" id="IPR050809">
    <property type="entry name" value="UgpAE/MalFG_permease"/>
</dbReference>
<reference evidence="9 10" key="1">
    <citation type="submission" date="2019-12" db="EMBL/GenBank/DDBJ databases">
        <title>Paenibacillus sp. nov., an endophytic bacterium isolated from the stem of Dendrobium.</title>
        <authorList>
            <person name="Zhao R."/>
        </authorList>
    </citation>
    <scope>NUCLEOTIDE SEQUENCE [LARGE SCALE GENOMIC DNA]</scope>
    <source>
        <strain evidence="9 10">HJL G12</strain>
    </source>
</reference>
<dbReference type="InterPro" id="IPR000515">
    <property type="entry name" value="MetI-like"/>
</dbReference>
<comment type="caution">
    <text evidence="9">The sequence shown here is derived from an EMBL/GenBank/DDBJ whole genome shotgun (WGS) entry which is preliminary data.</text>
</comment>
<evidence type="ECO:0000256" key="3">
    <source>
        <dbReference type="ARBA" id="ARBA00022475"/>
    </source>
</evidence>
<feature type="transmembrane region" description="Helical" evidence="7">
    <location>
        <begin position="206"/>
        <end position="224"/>
    </location>
</feature>
<evidence type="ECO:0000313" key="10">
    <source>
        <dbReference type="Proteomes" id="UP000460318"/>
    </source>
</evidence>
<name>A0A7X3LEE8_9BACL</name>
<dbReference type="InterPro" id="IPR035906">
    <property type="entry name" value="MetI-like_sf"/>
</dbReference>
<dbReference type="GO" id="GO:0005886">
    <property type="term" value="C:plasma membrane"/>
    <property type="evidence" value="ECO:0007669"/>
    <property type="project" value="UniProtKB-SubCell"/>
</dbReference>
<feature type="transmembrane region" description="Helical" evidence="7">
    <location>
        <begin position="145"/>
        <end position="169"/>
    </location>
</feature>
<dbReference type="PROSITE" id="PS50928">
    <property type="entry name" value="ABC_TM1"/>
    <property type="match status" value="1"/>
</dbReference>
<feature type="domain" description="ABC transmembrane type-1" evidence="8">
    <location>
        <begin position="109"/>
        <end position="324"/>
    </location>
</feature>
<evidence type="ECO:0000256" key="6">
    <source>
        <dbReference type="ARBA" id="ARBA00023136"/>
    </source>
</evidence>
<keyword evidence="4 7" id="KW-0812">Transmembrane</keyword>
<proteinExistence type="inferred from homology"/>